<dbReference type="PANTHER" id="PTHR30007">
    <property type="entry name" value="PHP DOMAIN PROTEIN"/>
    <property type="match status" value="1"/>
</dbReference>
<evidence type="ECO:0000313" key="3">
    <source>
        <dbReference type="EMBL" id="TWH18547.1"/>
    </source>
</evidence>
<comment type="caution">
    <text evidence="3">The sequence shown here is derived from an EMBL/GenBank/DDBJ whole genome shotgun (WGS) entry which is preliminary data.</text>
</comment>
<dbReference type="PANTHER" id="PTHR30007:SF1">
    <property type="entry name" value="BLR1914 PROTEIN"/>
    <property type="match status" value="1"/>
</dbReference>
<name>A0A660C9K7_9PSEU</name>
<accession>A0A660C9K7</accession>
<dbReference type="Proteomes" id="UP000317303">
    <property type="component" value="Unassembled WGS sequence"/>
</dbReference>
<evidence type="ECO:0000313" key="4">
    <source>
        <dbReference type="Proteomes" id="UP000317303"/>
    </source>
</evidence>
<gene>
    <name evidence="3" type="ORF">JD82_00366</name>
</gene>
<dbReference type="InterPro" id="IPR002559">
    <property type="entry name" value="Transposase_11"/>
</dbReference>
<organism evidence="3 4">
    <name type="scientific">Prauserella rugosa</name>
    <dbReference type="NCBI Taxonomy" id="43354"/>
    <lineage>
        <taxon>Bacteria</taxon>
        <taxon>Bacillati</taxon>
        <taxon>Actinomycetota</taxon>
        <taxon>Actinomycetes</taxon>
        <taxon>Pseudonocardiales</taxon>
        <taxon>Pseudonocardiaceae</taxon>
        <taxon>Prauserella</taxon>
    </lineage>
</organism>
<feature type="compositionally biased region" description="Basic residues" evidence="1">
    <location>
        <begin position="53"/>
        <end position="65"/>
    </location>
</feature>
<feature type="region of interest" description="Disordered" evidence="1">
    <location>
        <begin position="1"/>
        <end position="73"/>
    </location>
</feature>
<dbReference type="AlphaFoldDB" id="A0A660C9K7"/>
<keyword evidence="4" id="KW-1185">Reference proteome</keyword>
<sequence>MTGPSPVDRGKPGSKLHVLSDATGLPMATGISAGNTADGDAMIPPVNAIPPVRSRRGPRRRKPAKLHGDKAYNSRERRRWLRDRGIRPRLARKDIESKERLGRHRWVIERSMAWFTGYRRLTLRYQRRADTFTAFLALAAALVCFKRLQQTN</sequence>
<dbReference type="NCBIfam" id="NF033580">
    <property type="entry name" value="transpos_IS5_3"/>
    <property type="match status" value="1"/>
</dbReference>
<dbReference type="EMBL" id="VLJV01000001">
    <property type="protein sequence ID" value="TWH18547.1"/>
    <property type="molecule type" value="Genomic_DNA"/>
</dbReference>
<dbReference type="GO" id="GO:0004803">
    <property type="term" value="F:transposase activity"/>
    <property type="evidence" value="ECO:0007669"/>
    <property type="project" value="InterPro"/>
</dbReference>
<evidence type="ECO:0000259" key="2">
    <source>
        <dbReference type="Pfam" id="PF01609"/>
    </source>
</evidence>
<evidence type="ECO:0000256" key="1">
    <source>
        <dbReference type="SAM" id="MobiDB-lite"/>
    </source>
</evidence>
<dbReference type="GO" id="GO:0003677">
    <property type="term" value="F:DNA binding"/>
    <property type="evidence" value="ECO:0007669"/>
    <property type="project" value="InterPro"/>
</dbReference>
<dbReference type="Pfam" id="PF01609">
    <property type="entry name" value="DDE_Tnp_1"/>
    <property type="match status" value="1"/>
</dbReference>
<proteinExistence type="predicted"/>
<reference evidence="3 4" key="1">
    <citation type="submission" date="2019-07" db="EMBL/GenBank/DDBJ databases">
        <title>R&amp;d 2014.</title>
        <authorList>
            <person name="Klenk H.-P."/>
        </authorList>
    </citation>
    <scope>NUCLEOTIDE SEQUENCE [LARGE SCALE GENOMIC DNA]</scope>
    <source>
        <strain evidence="3 4">DSM 43194</strain>
    </source>
</reference>
<dbReference type="GO" id="GO:0006313">
    <property type="term" value="P:DNA transposition"/>
    <property type="evidence" value="ECO:0007669"/>
    <property type="project" value="InterPro"/>
</dbReference>
<protein>
    <submittedName>
        <fullName evidence="3">DDE family transposase</fullName>
    </submittedName>
</protein>
<feature type="domain" description="Transposase IS4-like" evidence="2">
    <location>
        <begin position="8"/>
        <end position="143"/>
    </location>
</feature>